<dbReference type="InterPro" id="IPR000477">
    <property type="entry name" value="RT_dom"/>
</dbReference>
<sequence length="1118" mass="124716">MMGRFRRLLNELELVEIDLLGRQFTWSNEREAPTLVRLDRVFVTTDWDQLFPDCILQALASSISDHCPLLLGLRDSFMGKRRFHFESFWPKLDGFMEVVQQSWEQPIMAVCPLQRLADKLRRLAKNLQSWSHRKTGNIKRQLLLAREIIHQLESAQDSRLLSSLEIWLRRQLKHHILGLSSFERTRARMRSGLRWLKEGDANTAYFQHHARYRKKKNFIASLKTEDRVFTDQKDKIEVVWDFYSNLLGSAGQRNFTLDLQSFHRSAVDLTELDRIIDEEEIWNTIKSMPSDKAPGPDGFTGRFYKMAWQIIKVDFMAAVNILFQGDDSRLFLLNSAYITLLPKKVDVEEVKDFRPISLIHSFAKIITKLLANRLSGKLSQLVSPNQSAFVKGRYILDNFVLVQQMARVLHRQKEPRVLLKLDITKAFDSVSWPFLLEVLQHLGFGARWCDMLAKLLRSSSTRVLVNGEPGELIYHQRGLRQGDPLSPMLFVCVMDVLNSIILKAESYGLLQPLLRRGIGQRISLYADDVVLFMHPVRCDLETVKQVLKVFGEASGLVTNLAKSSFTPICCNDQEVLAIQETLSCNLVNFPCKYLGLPLSIRKLSRRDLLPLVEKVADRLPGWKAALIHPAGRATLVKSVLSAIPVYHLIALQCPKWVIKAIDKIRRGFLWKGRKNINGGHCLVGWQKVCVPLTLGGLGVPNLEVMGWSLNLRWLWLKKTQPERPWAFLDVQVHPNAAALFAASVQSVVGSGTDTKFWTDRWLHGKRIADWAPSLFAAVNKKAVRSRTVQEAINGSSWVLDIRGNFSSMAFSEFFQIWDLVREVQLLSDVPDQHIWTPSPSGSYSSKSAYDLFMMGRVGFAPAELIRRNWAPPRCKFFLWLATRDRCWTADRLAKRGLDHPVQCPLCDQEDETARATPTGLADLSGVPGGAGLRSGFDPSRGNAYDGSHVANFSSSKTGTHDASRGATGFDSLKGSGYDASKAHVTGQASATAAHGGIAGYYGSNQAAHAWGQSASPYGSVQVPPSYASGSNTSYGAAAAAAVRPYGSAQAQPSYGQTQAPSAYGHTQLPSSYSLAQAQSPFTAAQGSSPYGLAAQPPAYGSGRAGSNAGSYEAPQGRK</sequence>
<dbReference type="Pfam" id="PF13966">
    <property type="entry name" value="zf-RVT"/>
    <property type="match status" value="1"/>
</dbReference>
<feature type="region of interest" description="Disordered" evidence="1">
    <location>
        <begin position="918"/>
        <end position="938"/>
    </location>
</feature>
<dbReference type="InParanoid" id="A0A1D6QRP9"/>
<evidence type="ECO:0000256" key="1">
    <source>
        <dbReference type="SAM" id="MobiDB-lite"/>
    </source>
</evidence>
<dbReference type="STRING" id="4577.A0A1D6QRP9"/>
<dbReference type="Pfam" id="PF00078">
    <property type="entry name" value="RVT_1"/>
    <property type="match status" value="1"/>
</dbReference>
<dbReference type="Gene3D" id="3.60.10.10">
    <property type="entry name" value="Endonuclease/exonuclease/phosphatase"/>
    <property type="match status" value="1"/>
</dbReference>
<dbReference type="PANTHER" id="PTHR31635">
    <property type="entry name" value="REVERSE TRANSCRIPTASE DOMAIN-CONTAINING PROTEIN-RELATED"/>
    <property type="match status" value="1"/>
</dbReference>
<feature type="region of interest" description="Disordered" evidence="1">
    <location>
        <begin position="1083"/>
        <end position="1118"/>
    </location>
</feature>
<dbReference type="InterPro" id="IPR043502">
    <property type="entry name" value="DNA/RNA_pol_sf"/>
</dbReference>
<dbReference type="CDD" id="cd01650">
    <property type="entry name" value="RT_nLTR_like"/>
    <property type="match status" value="1"/>
</dbReference>
<dbReference type="InterPro" id="IPR026960">
    <property type="entry name" value="RVT-Znf"/>
</dbReference>
<dbReference type="IntAct" id="A0A1D6QRP9">
    <property type="interactions" value="2"/>
</dbReference>
<proteinExistence type="predicted"/>
<name>A0A1D6QRP9_MAIZE</name>
<gene>
    <name evidence="2" type="ORF">ZEAMMB73_Zm00001d053698</name>
</gene>
<protein>
    <submittedName>
        <fullName evidence="2">Uncharacterized protein</fullName>
    </submittedName>
</protein>
<dbReference type="SUPFAM" id="SSF56219">
    <property type="entry name" value="DNase I-like"/>
    <property type="match status" value="1"/>
</dbReference>
<dbReference type="SUPFAM" id="SSF56672">
    <property type="entry name" value="DNA/RNA polymerases"/>
    <property type="match status" value="1"/>
</dbReference>
<reference evidence="2" key="1">
    <citation type="submission" date="2015-12" db="EMBL/GenBank/DDBJ databases">
        <title>Update maize B73 reference genome by single molecule sequencing technologies.</title>
        <authorList>
            <consortium name="Maize Genome Sequencing Project"/>
            <person name="Ware D."/>
        </authorList>
    </citation>
    <scope>NUCLEOTIDE SEQUENCE</scope>
    <source>
        <tissue evidence="2">Seedling</tissue>
    </source>
</reference>
<dbReference type="OMA" id="EINCALI"/>
<evidence type="ECO:0000313" key="2">
    <source>
        <dbReference type="EMBL" id="AQK60169.1"/>
    </source>
</evidence>
<dbReference type="InterPro" id="IPR036691">
    <property type="entry name" value="Endo/exonu/phosph_ase_sf"/>
</dbReference>
<dbReference type="AlphaFoldDB" id="A0A1D6QRP9"/>
<dbReference type="PROSITE" id="PS50878">
    <property type="entry name" value="RT_POL"/>
    <property type="match status" value="1"/>
</dbReference>
<dbReference type="PANTHER" id="PTHR31635:SF196">
    <property type="entry name" value="REVERSE TRANSCRIPTASE DOMAIN-CONTAINING PROTEIN-RELATED"/>
    <property type="match status" value="1"/>
</dbReference>
<dbReference type="ExpressionAtlas" id="A0A1D6QRP9">
    <property type="expression patterns" value="baseline and differential"/>
</dbReference>
<organism evidence="2">
    <name type="scientific">Zea mays</name>
    <name type="common">Maize</name>
    <dbReference type="NCBI Taxonomy" id="4577"/>
    <lineage>
        <taxon>Eukaryota</taxon>
        <taxon>Viridiplantae</taxon>
        <taxon>Streptophyta</taxon>
        <taxon>Embryophyta</taxon>
        <taxon>Tracheophyta</taxon>
        <taxon>Spermatophyta</taxon>
        <taxon>Magnoliopsida</taxon>
        <taxon>Liliopsida</taxon>
        <taxon>Poales</taxon>
        <taxon>Poaceae</taxon>
        <taxon>PACMAD clade</taxon>
        <taxon>Panicoideae</taxon>
        <taxon>Andropogonodae</taxon>
        <taxon>Andropogoneae</taxon>
        <taxon>Tripsacinae</taxon>
        <taxon>Zea</taxon>
    </lineage>
</organism>
<accession>A0A1D6QRP9</accession>
<dbReference type="EMBL" id="CM000780">
    <property type="protein sequence ID" value="AQK60169.1"/>
    <property type="molecule type" value="Genomic_DNA"/>
</dbReference>